<evidence type="ECO:0000313" key="2">
    <source>
        <dbReference type="EMBL" id="KKQ71722.1"/>
    </source>
</evidence>
<accession>A0A0G0JYY4</accession>
<feature type="transmembrane region" description="Helical" evidence="1">
    <location>
        <begin position="26"/>
        <end position="45"/>
    </location>
</feature>
<sequence length="126" mass="14073">MSLLENISHSLGNLGKFWQQKNNSQVLRSNLLIITVQIVLLIYKFNDLPPQVPLFYSLPWGEPQLAPASQLFFLPTFSIVFSLINNLLAATIFSKTTLLSKLLVVSSLVISILSLVTLFQIISLLT</sequence>
<organism evidence="2 3">
    <name type="scientific">Candidatus Shapirobacteria bacterium GW2011_GWE2_38_30</name>
    <dbReference type="NCBI Taxonomy" id="1618490"/>
    <lineage>
        <taxon>Bacteria</taxon>
        <taxon>Candidatus Shapironibacteriota</taxon>
    </lineage>
</organism>
<feature type="transmembrane region" description="Helical" evidence="1">
    <location>
        <begin position="102"/>
        <end position="125"/>
    </location>
</feature>
<reference evidence="2 3" key="1">
    <citation type="journal article" date="2015" name="Nature">
        <title>rRNA introns, odd ribosomes, and small enigmatic genomes across a large radiation of phyla.</title>
        <authorList>
            <person name="Brown C.T."/>
            <person name="Hug L.A."/>
            <person name="Thomas B.C."/>
            <person name="Sharon I."/>
            <person name="Castelle C.J."/>
            <person name="Singh A."/>
            <person name="Wilkins M.J."/>
            <person name="Williams K.H."/>
            <person name="Banfield J.F."/>
        </authorList>
    </citation>
    <scope>NUCLEOTIDE SEQUENCE [LARGE SCALE GENOMIC DNA]</scope>
</reference>
<keyword evidence="1" id="KW-0472">Membrane</keyword>
<dbReference type="STRING" id="1618490.US90_C0001G0052"/>
<keyword evidence="1" id="KW-1133">Transmembrane helix</keyword>
<dbReference type="EMBL" id="LBUT01000001">
    <property type="protein sequence ID" value="KKQ71722.1"/>
    <property type="molecule type" value="Genomic_DNA"/>
</dbReference>
<evidence type="ECO:0000313" key="3">
    <source>
        <dbReference type="Proteomes" id="UP000034406"/>
    </source>
</evidence>
<dbReference type="Proteomes" id="UP000034406">
    <property type="component" value="Unassembled WGS sequence"/>
</dbReference>
<feature type="transmembrane region" description="Helical" evidence="1">
    <location>
        <begin position="65"/>
        <end position="90"/>
    </location>
</feature>
<name>A0A0G0JYY4_9BACT</name>
<comment type="caution">
    <text evidence="2">The sequence shown here is derived from an EMBL/GenBank/DDBJ whole genome shotgun (WGS) entry which is preliminary data.</text>
</comment>
<keyword evidence="1" id="KW-0812">Transmembrane</keyword>
<protein>
    <submittedName>
        <fullName evidence="2">Uncharacterized protein</fullName>
    </submittedName>
</protein>
<evidence type="ECO:0000256" key="1">
    <source>
        <dbReference type="SAM" id="Phobius"/>
    </source>
</evidence>
<gene>
    <name evidence="2" type="ORF">US90_C0001G0052</name>
</gene>
<dbReference type="AlphaFoldDB" id="A0A0G0JYY4"/>
<proteinExistence type="predicted"/>